<dbReference type="AlphaFoldDB" id="A0A941EAG0"/>
<sequence length="528" mass="57800">MSGRIARCLSQSTDELLPHLAGVVVERVERCEKAVVLVARARGETAACPTCGVVGHRVHARYERSLRDLALGGIAATLRLTIRRFLCSNPECPAVTFAEQIPGLTSPHARFTPPLSAQLTALGLALAGRAGSRLAAQLGITVGRDTLLRRVRALPDLPVPTGPQVLGIDDFALRRGRVYGTVLVDVTTGRPVDLLPERTAEPVKAWLLAHPGVQVVCRDRAGAYAEAARDGAQGAIQVADRWHLWSNLCDVVEKSVGRHRGCLREPAPEAAATPIEVAPKPSRLAERTVERHRVVHEMLAKGASPTVIQRRTGWDPKTVRRYADAADPTQLMGGVTKPSLLDEFKPFVIERWNDGVIDAVSITAELRELGYSGSERTVRRFLAPYRKQDAKIPSAAAAPSVREATTWLTQHPERLGEDDAQRLKAVLTRCPELEDLSAIVRDFAKMMANLDGHLLDDWLAAINTDDLPDLLPFIRGIRHDHAAVTAGLSTPFNSGVVEGHVNRIKMLKRQMFGRANFDLLRLRVLYST</sequence>
<proteinExistence type="predicted"/>
<accession>A0A941EAG0</accession>
<evidence type="ECO:0000313" key="4">
    <source>
        <dbReference type="Proteomes" id="UP000676325"/>
    </source>
</evidence>
<dbReference type="Pfam" id="PF14690">
    <property type="entry name" value="Zn_ribbon_ISL3"/>
    <property type="match status" value="1"/>
</dbReference>
<name>A0A941EAG0_9ACTN</name>
<evidence type="ECO:0000259" key="2">
    <source>
        <dbReference type="Pfam" id="PF14690"/>
    </source>
</evidence>
<protein>
    <submittedName>
        <fullName evidence="3">ISL3 family transposase</fullName>
    </submittedName>
</protein>
<comment type="caution">
    <text evidence="3">The sequence shown here is derived from an EMBL/GenBank/DDBJ whole genome shotgun (WGS) entry which is preliminary data.</text>
</comment>
<reference evidence="3" key="1">
    <citation type="submission" date="2021-04" db="EMBL/GenBank/DDBJ databases">
        <title>Genome based classification of Actinospica acidithermotolerans sp. nov., an actinobacterium isolated from an Indonesian hot spring.</title>
        <authorList>
            <person name="Kusuma A.B."/>
            <person name="Putra K.E."/>
            <person name="Nafisah S."/>
            <person name="Loh J."/>
            <person name="Nouioui I."/>
            <person name="Goodfellow M."/>
        </authorList>
    </citation>
    <scope>NUCLEOTIDE SEQUENCE</scope>
    <source>
        <strain evidence="3">MGRD01-02</strain>
    </source>
</reference>
<dbReference type="InterPro" id="IPR029261">
    <property type="entry name" value="Transposase_Znf"/>
</dbReference>
<keyword evidence="4" id="KW-1185">Reference proteome</keyword>
<dbReference type="InterPro" id="IPR002560">
    <property type="entry name" value="Transposase_DDE"/>
</dbReference>
<feature type="domain" description="Transposase IS204/IS1001/IS1096/IS1165 DDE" evidence="1">
    <location>
        <begin position="386"/>
        <end position="524"/>
    </location>
</feature>
<feature type="domain" description="Transposase IS204/IS1001/IS1096/IS1165 zinc-finger" evidence="2">
    <location>
        <begin position="45"/>
        <end position="89"/>
    </location>
</feature>
<dbReference type="Proteomes" id="UP000676325">
    <property type="component" value="Unassembled WGS sequence"/>
</dbReference>
<dbReference type="PANTHER" id="PTHR33498:SF1">
    <property type="entry name" value="TRANSPOSASE FOR INSERTION SEQUENCE ELEMENT IS1557"/>
    <property type="match status" value="1"/>
</dbReference>
<dbReference type="NCBIfam" id="NF033550">
    <property type="entry name" value="transpos_ISL3"/>
    <property type="match status" value="1"/>
</dbReference>
<dbReference type="PANTHER" id="PTHR33498">
    <property type="entry name" value="TRANSPOSASE FOR INSERTION SEQUENCE ELEMENT IS1557"/>
    <property type="match status" value="1"/>
</dbReference>
<organism evidence="3 4">
    <name type="scientific">Actinospica acidithermotolerans</name>
    <dbReference type="NCBI Taxonomy" id="2828514"/>
    <lineage>
        <taxon>Bacteria</taxon>
        <taxon>Bacillati</taxon>
        <taxon>Actinomycetota</taxon>
        <taxon>Actinomycetes</taxon>
        <taxon>Catenulisporales</taxon>
        <taxon>Actinospicaceae</taxon>
        <taxon>Actinospica</taxon>
    </lineage>
</organism>
<dbReference type="EMBL" id="JAGSOH010000020">
    <property type="protein sequence ID" value="MBR7826645.1"/>
    <property type="molecule type" value="Genomic_DNA"/>
</dbReference>
<evidence type="ECO:0000313" key="3">
    <source>
        <dbReference type="EMBL" id="MBR7826645.1"/>
    </source>
</evidence>
<gene>
    <name evidence="3" type="ORF">KDK95_10040</name>
</gene>
<dbReference type="InterPro" id="IPR047951">
    <property type="entry name" value="Transpos_ISL3"/>
</dbReference>
<dbReference type="RefSeq" id="WP_212517793.1">
    <property type="nucleotide sequence ID" value="NZ_JAGSOH010000020.1"/>
</dbReference>
<evidence type="ECO:0000259" key="1">
    <source>
        <dbReference type="Pfam" id="PF01610"/>
    </source>
</evidence>
<dbReference type="Pfam" id="PF01610">
    <property type="entry name" value="DDE_Tnp_ISL3"/>
    <property type="match status" value="2"/>
</dbReference>
<feature type="domain" description="Transposase IS204/IS1001/IS1096/IS1165 DDE" evidence="1">
    <location>
        <begin position="166"/>
        <end position="254"/>
    </location>
</feature>